<evidence type="ECO:0000313" key="9">
    <source>
        <dbReference type="EMBL" id="AWV06672.1"/>
    </source>
</evidence>
<keyword evidence="6" id="KW-0281">Fimbrium</keyword>
<comment type="subcellular location">
    <subcellularLocation>
        <location evidence="1">Fimbrium</location>
    </subcellularLocation>
</comment>
<keyword evidence="4" id="KW-0479">Metal-binding</keyword>
<sequence>MEADVKTPRLKKAAPHLLQAATVAFLATLMGLPVQAALTIPAVPPSSGNGAPPNIRFILDDSGSMGYFAMPQNISNESSISDQPRYRAVVRNTIYYDPARVYRGWQRADGSYMPDTPATAAFSSADFASGSTANLTTGERTFYVLKSGATDLTANSSYTRYTLGPGSLAQECEYSGGSWNCSGISSFPWGRTIAQEWQNFANWYSYHRTRMKSAKAGAGYAFAELDENMRVGFDTIWNRNELPIPVGSDGGLFRDNAAKGTTNKTTWYSGLYGAISSGVTPLHSALKRSGEYFKGASTSGPWGPEAGASQITCRQNFAILTTDGFWNSGQEGSNEDNANGSTHTPDPNLSPVPTYTQYLAERPYRDNYSGTLADMAMRYWKNDLRPDMSNNVPTSGADPAFWQHMVTFGISIGQRGTLDPKVDLPALTAGTKSWPDPLDAEDAHRIDDLWHAAVNGRGEFVAASNPDEFAEGLRNALAAIQARKGSASSVAANSTSISTDTKLFQAVYVSGQWSGELKAYSVTTSGIDDTTPLWQASDELPAWNARKVFTYDASLPPLAAGATFPTVTQTVGLTTASGTGVEVANYLKGDDSRESKNSGPFRTRVSPLGDIIHSSPYYLESTDTVFVGANDGMLHAFNADTGAEHFAYVPRGVLMNDLKTLSDPKYAHRYFVDGPIVVSSKAQTPNKNILVGTLGRGGRGIYALDVTSSTGFGASDVEWDKDAIANMGNVIGKPFIAKLNNGKTGVVIGNGVNSPDDKAYLIVLDISNGSVIANIPTSSDTANGLSSPKGWDEDGDGDVDYVYAGDLRGNLWKFDLSDSNTSKWESSHKTGSTPVPMFTATDGSGNRQPISGGVSIAVDPTSFKRWVFFGTGRYLTDADQTDHSVQTMYGLMDEGARIGNRGTDLVARTTVAVGVIDGRTVRGFEAASTTMPAGKKGWYVDLAPPAPGTAQGERMIGDPAVAGQVLLFSSIIPSDDPCVPGGSGFINAINPFTGASVSEYFFDIDGDGEYTDDTVGGVPVGSVDTGVGMNTDGVLLDKIIGVGGSKGETGSVGVNNPVAPGRISWREVLRN</sequence>
<evidence type="ECO:0000256" key="3">
    <source>
        <dbReference type="ARBA" id="ARBA00022558"/>
    </source>
</evidence>
<proteinExistence type="inferred from homology"/>
<dbReference type="Proteomes" id="UP000249447">
    <property type="component" value="Chromosome"/>
</dbReference>
<dbReference type="KEGG" id="lmb:C9I47_0951"/>
<accession>A0A2U9T4Z8</accession>
<evidence type="ECO:0000256" key="7">
    <source>
        <dbReference type="SAM" id="MobiDB-lite"/>
    </source>
</evidence>
<dbReference type="AlphaFoldDB" id="A0A2U9T4Z8"/>
<dbReference type="EMBL" id="CP029843">
    <property type="protein sequence ID" value="AWV06672.1"/>
    <property type="molecule type" value="Genomic_DNA"/>
</dbReference>
<organism evidence="9 10">
    <name type="scientific">Marilutibacter maris</name>
    <dbReference type="NCBI Taxonomy" id="1605891"/>
    <lineage>
        <taxon>Bacteria</taxon>
        <taxon>Pseudomonadati</taxon>
        <taxon>Pseudomonadota</taxon>
        <taxon>Gammaproteobacteria</taxon>
        <taxon>Lysobacterales</taxon>
        <taxon>Lysobacteraceae</taxon>
        <taxon>Marilutibacter</taxon>
    </lineage>
</organism>
<feature type="region of interest" description="Disordered" evidence="7">
    <location>
        <begin position="325"/>
        <end position="354"/>
    </location>
</feature>
<comment type="similarity">
    <text evidence="2">Belongs to the PilY1 family.</text>
</comment>
<evidence type="ECO:0000259" key="8">
    <source>
        <dbReference type="Pfam" id="PF05567"/>
    </source>
</evidence>
<evidence type="ECO:0000256" key="6">
    <source>
        <dbReference type="ARBA" id="ARBA00023263"/>
    </source>
</evidence>
<dbReference type="InterPro" id="IPR011047">
    <property type="entry name" value="Quinoprotein_ADH-like_sf"/>
</dbReference>
<name>A0A2U9T4Z8_9GAMM</name>
<evidence type="ECO:0000256" key="1">
    <source>
        <dbReference type="ARBA" id="ARBA00004561"/>
    </source>
</evidence>
<dbReference type="InterPro" id="IPR015943">
    <property type="entry name" value="WD40/YVTN_repeat-like_dom_sf"/>
</dbReference>
<keyword evidence="10" id="KW-1185">Reference proteome</keyword>
<dbReference type="Pfam" id="PF05567">
    <property type="entry name" value="T4P_PilY1"/>
    <property type="match status" value="1"/>
</dbReference>
<dbReference type="SUPFAM" id="SSF50998">
    <property type="entry name" value="Quinoprotein alcohol dehydrogenase-like"/>
    <property type="match status" value="1"/>
</dbReference>
<evidence type="ECO:0000256" key="5">
    <source>
        <dbReference type="ARBA" id="ARBA00022837"/>
    </source>
</evidence>
<dbReference type="GO" id="GO:0009289">
    <property type="term" value="C:pilus"/>
    <property type="evidence" value="ECO:0007669"/>
    <property type="project" value="UniProtKB-SubCell"/>
</dbReference>
<evidence type="ECO:0000256" key="2">
    <source>
        <dbReference type="ARBA" id="ARBA00008387"/>
    </source>
</evidence>
<evidence type="ECO:0000256" key="4">
    <source>
        <dbReference type="ARBA" id="ARBA00022723"/>
    </source>
</evidence>
<evidence type="ECO:0000313" key="10">
    <source>
        <dbReference type="Proteomes" id="UP000249447"/>
    </source>
</evidence>
<dbReference type="Gene3D" id="2.130.10.10">
    <property type="entry name" value="YVTN repeat-like/Quinoprotein amine dehydrogenase"/>
    <property type="match status" value="1"/>
</dbReference>
<keyword evidence="3" id="KW-1029">Fimbrium biogenesis</keyword>
<keyword evidence="5" id="KW-0106">Calcium</keyword>
<reference evidence="9 10" key="1">
    <citation type="submission" date="2018-05" db="EMBL/GenBank/DDBJ databases">
        <title>The complete genome of Lysobacter maris HZ9B, a marine bacterium antagonistic against terrestrial plant pathogens.</title>
        <authorList>
            <person name="Zhang X.-Q."/>
        </authorList>
    </citation>
    <scope>NUCLEOTIDE SEQUENCE [LARGE SCALE GENOMIC DNA]</scope>
    <source>
        <strain evidence="9 10">HZ9B</strain>
    </source>
</reference>
<dbReference type="GO" id="GO:0046872">
    <property type="term" value="F:metal ion binding"/>
    <property type="evidence" value="ECO:0007669"/>
    <property type="project" value="UniProtKB-KW"/>
</dbReference>
<gene>
    <name evidence="9" type="ORF">C9I47_0951</name>
</gene>
<protein>
    <submittedName>
        <fullName evidence="9">Pilus assembly protein</fullName>
    </submittedName>
</protein>
<feature type="domain" description="PilY1 beta-propeller" evidence="8">
    <location>
        <begin position="623"/>
        <end position="897"/>
    </location>
</feature>
<dbReference type="InterPro" id="IPR008707">
    <property type="entry name" value="B-propeller_PilY1"/>
</dbReference>